<name>A0ABV8BRV2_9PSEU</name>
<dbReference type="RefSeq" id="WP_382373232.1">
    <property type="nucleotide sequence ID" value="NZ_JBHRZI010000014.1"/>
</dbReference>
<comment type="caution">
    <text evidence="1">The sequence shown here is derived from an EMBL/GenBank/DDBJ whole genome shotgun (WGS) entry which is preliminary data.</text>
</comment>
<keyword evidence="2" id="KW-1185">Reference proteome</keyword>
<accession>A0ABV8BRV2</accession>
<reference evidence="2" key="1">
    <citation type="journal article" date="2019" name="Int. J. Syst. Evol. Microbiol.">
        <title>The Global Catalogue of Microorganisms (GCM) 10K type strain sequencing project: providing services to taxonomists for standard genome sequencing and annotation.</title>
        <authorList>
            <consortium name="The Broad Institute Genomics Platform"/>
            <consortium name="The Broad Institute Genome Sequencing Center for Infectious Disease"/>
            <person name="Wu L."/>
            <person name="Ma J."/>
        </authorList>
    </citation>
    <scope>NUCLEOTIDE SEQUENCE [LARGE SCALE GENOMIC DNA]</scope>
    <source>
        <strain evidence="2">CGMCC 4.7405</strain>
    </source>
</reference>
<evidence type="ECO:0000313" key="2">
    <source>
        <dbReference type="Proteomes" id="UP001595690"/>
    </source>
</evidence>
<dbReference type="Proteomes" id="UP001595690">
    <property type="component" value="Unassembled WGS sequence"/>
</dbReference>
<organism evidence="1 2">
    <name type="scientific">Lentzea rhizosphaerae</name>
    <dbReference type="NCBI Taxonomy" id="2041025"/>
    <lineage>
        <taxon>Bacteria</taxon>
        <taxon>Bacillati</taxon>
        <taxon>Actinomycetota</taxon>
        <taxon>Actinomycetes</taxon>
        <taxon>Pseudonocardiales</taxon>
        <taxon>Pseudonocardiaceae</taxon>
        <taxon>Lentzea</taxon>
    </lineage>
</organism>
<dbReference type="EMBL" id="JBHRZI010000014">
    <property type="protein sequence ID" value="MFC3893033.1"/>
    <property type="molecule type" value="Genomic_DNA"/>
</dbReference>
<sequence length="68" mass="7413">MWAGNLAPWLWAPARASEAWITFVARRLRWHLGTPEAAAAVRAGLGGERFGDPAQRGETELVHQFGSG</sequence>
<proteinExistence type="predicted"/>
<gene>
    <name evidence="1" type="ORF">ACFOWZ_16265</name>
</gene>
<protein>
    <submittedName>
        <fullName evidence="1">Uncharacterized protein</fullName>
    </submittedName>
</protein>
<evidence type="ECO:0000313" key="1">
    <source>
        <dbReference type="EMBL" id="MFC3893033.1"/>
    </source>
</evidence>